<organism evidence="8 12">
    <name type="scientific">Weissella cibaria</name>
    <dbReference type="NCBI Taxonomy" id="137591"/>
    <lineage>
        <taxon>Bacteria</taxon>
        <taxon>Bacillati</taxon>
        <taxon>Bacillota</taxon>
        <taxon>Bacilli</taxon>
        <taxon>Lactobacillales</taxon>
        <taxon>Lactobacillaceae</taxon>
        <taxon>Weissella</taxon>
    </lineage>
</organism>
<evidence type="ECO:0000259" key="7">
    <source>
        <dbReference type="Pfam" id="PF04024"/>
    </source>
</evidence>
<name>A0A0D1LXN2_9LACO</name>
<feature type="domain" description="Phage shock protein PspC N-terminal" evidence="7">
    <location>
        <begin position="4"/>
        <end position="61"/>
    </location>
</feature>
<dbReference type="STRING" id="137591.AO080_01740"/>
<evidence type="ECO:0000313" key="9">
    <source>
        <dbReference type="EMBL" id="KIU21205.1"/>
    </source>
</evidence>
<evidence type="ECO:0000313" key="13">
    <source>
        <dbReference type="Proteomes" id="UP000193588"/>
    </source>
</evidence>
<dbReference type="GeneID" id="66963398"/>
<evidence type="ECO:0000313" key="11">
    <source>
        <dbReference type="EMBL" id="TVV26479.1"/>
    </source>
</evidence>
<comment type="caution">
    <text evidence="8">The sequence shown here is derived from an EMBL/GenBank/DDBJ whole genome shotgun (WGS) entry which is preliminary data.</text>
</comment>
<dbReference type="eggNOG" id="COG1983">
    <property type="taxonomic scope" value="Bacteria"/>
</dbReference>
<dbReference type="EMBL" id="NDXJ01000010">
    <property type="protein sequence ID" value="OSP89150.1"/>
    <property type="molecule type" value="Genomic_DNA"/>
</dbReference>
<dbReference type="GO" id="GO:0005886">
    <property type="term" value="C:plasma membrane"/>
    <property type="evidence" value="ECO:0007669"/>
    <property type="project" value="UniProtKB-SubCell"/>
</dbReference>
<protein>
    <submittedName>
        <fullName evidence="8">DNA-binding transcriptional activator PspC</fullName>
    </submittedName>
    <submittedName>
        <fullName evidence="11">PspC domain-containing protein</fullName>
    </submittedName>
</protein>
<evidence type="ECO:0000313" key="12">
    <source>
        <dbReference type="Proteomes" id="UP000032287"/>
    </source>
</evidence>
<reference evidence="10 13" key="2">
    <citation type="submission" date="2017-04" db="EMBL/GenBank/DDBJ databases">
        <title>The genome sequence of Weissella cibaria isolated from wild Drosophila.</title>
        <authorList>
            <person name="Ricks N.J."/>
            <person name="Carroll C."/>
            <person name="Walters A."/>
            <person name="Newell P.D."/>
            <person name="Chaston J.M."/>
        </authorList>
    </citation>
    <scope>NUCLEOTIDE SEQUENCE [LARGE SCALE GENOMIC DNA]</scope>
    <source>
        <strain evidence="10 13">DmW_103</strain>
    </source>
</reference>
<dbReference type="KEGG" id="wcb:AO080_01740"/>
<dbReference type="PANTHER" id="PTHR33885:SF3">
    <property type="entry name" value="PHAGE SHOCK PROTEIN C"/>
    <property type="match status" value="1"/>
</dbReference>
<evidence type="ECO:0000313" key="10">
    <source>
        <dbReference type="EMBL" id="OSP89150.1"/>
    </source>
</evidence>
<accession>A0A0D1LXN2</accession>
<evidence type="ECO:0000313" key="14">
    <source>
        <dbReference type="Proteomes" id="UP000320012"/>
    </source>
</evidence>
<dbReference type="InterPro" id="IPR052027">
    <property type="entry name" value="PspC"/>
</dbReference>
<sequence length="87" mass="9736">MASKKLTKSNDKVFSGVLGGVADYFNFDATLVRIIFAALVVFTGFFPMGILYIIAAVVMPDAPTHHEYEFKDDSRKDITPNRFDDDI</sequence>
<reference evidence="8 12" key="1">
    <citation type="journal article" date="2015" name="Microbiology (Mosc.)">
        <title>Genomics of the Weissella cibaria species with an examination of its metabolic traits.</title>
        <authorList>
            <person name="Lynch K.M."/>
            <person name="Lucid A."/>
            <person name="Arendt E.K."/>
            <person name="Sleator R.D."/>
            <person name="Lucey B."/>
            <person name="Coffey A."/>
        </authorList>
    </citation>
    <scope>NUCLEOTIDE SEQUENCE [LARGE SCALE GENOMIC DNA]</scope>
    <source>
        <strain evidence="9">AB3b</strain>
        <strain evidence="8 12">MG1</strain>
    </source>
</reference>
<dbReference type="RefSeq" id="WP_010373952.1">
    <property type="nucleotide sequence ID" value="NZ_BJEF01000011.1"/>
</dbReference>
<keyword evidence="3 6" id="KW-0812">Transmembrane</keyword>
<feature type="transmembrane region" description="Helical" evidence="6">
    <location>
        <begin position="34"/>
        <end position="58"/>
    </location>
</feature>
<dbReference type="GO" id="GO:0003677">
    <property type="term" value="F:DNA binding"/>
    <property type="evidence" value="ECO:0007669"/>
    <property type="project" value="UniProtKB-KW"/>
</dbReference>
<dbReference type="OrthoDB" id="9815286at2"/>
<dbReference type="InterPro" id="IPR007168">
    <property type="entry name" value="Phageshock_PspC_N"/>
</dbReference>
<dbReference type="EMBL" id="JWHT01000052">
    <property type="protein sequence ID" value="KIU21205.1"/>
    <property type="molecule type" value="Genomic_DNA"/>
</dbReference>
<keyword evidence="12" id="KW-1185">Reference proteome</keyword>
<evidence type="ECO:0000256" key="3">
    <source>
        <dbReference type="ARBA" id="ARBA00022692"/>
    </source>
</evidence>
<keyword evidence="5 6" id="KW-0472">Membrane</keyword>
<proteinExistence type="predicted"/>
<dbReference type="EMBL" id="VNHC01000002">
    <property type="protein sequence ID" value="TVV26479.1"/>
    <property type="molecule type" value="Genomic_DNA"/>
</dbReference>
<dbReference type="Proteomes" id="UP000032287">
    <property type="component" value="Unassembled WGS sequence"/>
</dbReference>
<dbReference type="PANTHER" id="PTHR33885">
    <property type="entry name" value="PHAGE SHOCK PROTEIN C"/>
    <property type="match status" value="1"/>
</dbReference>
<dbReference type="Pfam" id="PF04024">
    <property type="entry name" value="PspC"/>
    <property type="match status" value="1"/>
</dbReference>
<dbReference type="AlphaFoldDB" id="A0A0D1LXN2"/>
<evidence type="ECO:0000256" key="6">
    <source>
        <dbReference type="SAM" id="Phobius"/>
    </source>
</evidence>
<dbReference type="PATRIC" id="fig|137591.24.peg.1976"/>
<dbReference type="Proteomes" id="UP000320012">
    <property type="component" value="Unassembled WGS sequence"/>
</dbReference>
<reference evidence="11 14" key="3">
    <citation type="submission" date="2019-07" db="EMBL/GenBank/DDBJ databases">
        <title>Genome sequence of Weissella cibaria GK1.</title>
        <authorList>
            <person name="Choi H.-J."/>
        </authorList>
    </citation>
    <scope>NUCLEOTIDE SEQUENCE [LARGE SCALE GENOMIC DNA]</scope>
    <source>
        <strain evidence="11 14">GK1</strain>
    </source>
</reference>
<keyword evidence="2" id="KW-1003">Cell membrane</keyword>
<dbReference type="Proteomes" id="UP000032289">
    <property type="component" value="Unassembled WGS sequence"/>
</dbReference>
<keyword evidence="4 6" id="KW-1133">Transmembrane helix</keyword>
<evidence type="ECO:0000256" key="2">
    <source>
        <dbReference type="ARBA" id="ARBA00022475"/>
    </source>
</evidence>
<keyword evidence="8" id="KW-0238">DNA-binding</keyword>
<evidence type="ECO:0000256" key="5">
    <source>
        <dbReference type="ARBA" id="ARBA00023136"/>
    </source>
</evidence>
<gene>
    <name evidence="9" type="ORF">ab3b_02036</name>
    <name evidence="10" type="ORF">B9D04_07630</name>
    <name evidence="11" type="ORF">FO435_00410</name>
    <name evidence="8" type="ORF">QX99_01147</name>
</gene>
<evidence type="ECO:0000256" key="1">
    <source>
        <dbReference type="ARBA" id="ARBA00004162"/>
    </source>
</evidence>
<dbReference type="EMBL" id="JWHU01000018">
    <property type="protein sequence ID" value="KIU20576.1"/>
    <property type="molecule type" value="Genomic_DNA"/>
</dbReference>
<dbReference type="Proteomes" id="UP000193588">
    <property type="component" value="Unassembled WGS sequence"/>
</dbReference>
<evidence type="ECO:0000313" key="8">
    <source>
        <dbReference type="EMBL" id="KIU20576.1"/>
    </source>
</evidence>
<comment type="subcellular location">
    <subcellularLocation>
        <location evidence="1">Cell membrane</location>
        <topology evidence="1">Single-pass membrane protein</topology>
    </subcellularLocation>
</comment>
<evidence type="ECO:0000256" key="4">
    <source>
        <dbReference type="ARBA" id="ARBA00022989"/>
    </source>
</evidence>